<feature type="transmembrane region" description="Helical" evidence="1">
    <location>
        <begin position="220"/>
        <end position="237"/>
    </location>
</feature>
<name>A0A2M7FZE1_9BACT</name>
<dbReference type="Proteomes" id="UP000231019">
    <property type="component" value="Unassembled WGS sequence"/>
</dbReference>
<dbReference type="Pfam" id="PF02517">
    <property type="entry name" value="Rce1-like"/>
    <property type="match status" value="1"/>
</dbReference>
<feature type="transmembrane region" description="Helical" evidence="1">
    <location>
        <begin position="98"/>
        <end position="118"/>
    </location>
</feature>
<evidence type="ECO:0000259" key="2">
    <source>
        <dbReference type="Pfam" id="PF02517"/>
    </source>
</evidence>
<evidence type="ECO:0000256" key="1">
    <source>
        <dbReference type="SAM" id="Phobius"/>
    </source>
</evidence>
<feature type="transmembrane region" description="Helical" evidence="1">
    <location>
        <begin position="130"/>
        <end position="147"/>
    </location>
</feature>
<dbReference type="AlphaFoldDB" id="A0A2M7FZE1"/>
<feature type="transmembrane region" description="Helical" evidence="1">
    <location>
        <begin position="12"/>
        <end position="30"/>
    </location>
</feature>
<sequence>MAEFLEQNPRIGLGRWILSILFVLFSWWGLGSVASLGLMEFWQVTFFTGSSLYFFLAVHAGFVLFFISTGWVQIFILKQKLSLLLGMQPFRWERFTQAFCLWSGLLILGTLIETLIFPQSISFQAMQGEQFAYIVAVCLLTPIQVLAEEIFFRTLVPRFVYRLWPQPVFAVIFAALCFTGVHLQNPEMGSATAWLVMGYYFLFALLAGFLVLTDKGLERAMGWHLATNLFAFLILSYEPSPIRTPALFHTRHFDPAWNFAQFALMAGVGYAILWWLDSREQEVFG</sequence>
<evidence type="ECO:0000313" key="4">
    <source>
        <dbReference type="Proteomes" id="UP000231019"/>
    </source>
</evidence>
<keyword evidence="1" id="KW-1133">Transmembrane helix</keyword>
<proteinExistence type="predicted"/>
<feature type="domain" description="CAAX prenyl protease 2/Lysostaphin resistance protein A-like" evidence="2">
    <location>
        <begin position="132"/>
        <end position="230"/>
    </location>
</feature>
<dbReference type="GO" id="GO:0080120">
    <property type="term" value="P:CAAX-box protein maturation"/>
    <property type="evidence" value="ECO:0007669"/>
    <property type="project" value="UniProtKB-ARBA"/>
</dbReference>
<dbReference type="InterPro" id="IPR003675">
    <property type="entry name" value="Rce1/LyrA-like_dom"/>
</dbReference>
<reference evidence="3 4" key="1">
    <citation type="submission" date="2017-09" db="EMBL/GenBank/DDBJ databases">
        <title>Depth-based differentiation of microbial function through sediment-hosted aquifers and enrichment of novel symbionts in the deep terrestrial subsurface.</title>
        <authorList>
            <person name="Probst A.J."/>
            <person name="Ladd B."/>
            <person name="Jarett J.K."/>
            <person name="Geller-Mcgrath D.E."/>
            <person name="Sieber C.M."/>
            <person name="Emerson J.B."/>
            <person name="Anantharaman K."/>
            <person name="Thomas B.C."/>
            <person name="Malmstrom R."/>
            <person name="Stieglmeier M."/>
            <person name="Klingl A."/>
            <person name="Woyke T."/>
            <person name="Ryan C.M."/>
            <person name="Banfield J.F."/>
        </authorList>
    </citation>
    <scope>NUCLEOTIDE SEQUENCE [LARGE SCALE GENOMIC DNA]</scope>
    <source>
        <strain evidence="3">CG17_big_fil_post_rev_8_21_14_2_50_48_46</strain>
    </source>
</reference>
<dbReference type="EMBL" id="PFFQ01000056">
    <property type="protein sequence ID" value="PIW14763.1"/>
    <property type="molecule type" value="Genomic_DNA"/>
</dbReference>
<keyword evidence="1" id="KW-0472">Membrane</keyword>
<protein>
    <recommendedName>
        <fullName evidence="2">CAAX prenyl protease 2/Lysostaphin resistance protein A-like domain-containing protein</fullName>
    </recommendedName>
</protein>
<evidence type="ECO:0000313" key="3">
    <source>
        <dbReference type="EMBL" id="PIW14763.1"/>
    </source>
</evidence>
<accession>A0A2M7FZE1</accession>
<feature type="transmembrane region" description="Helical" evidence="1">
    <location>
        <begin position="159"/>
        <end position="181"/>
    </location>
</feature>
<feature type="transmembrane region" description="Helical" evidence="1">
    <location>
        <begin position="257"/>
        <end position="276"/>
    </location>
</feature>
<gene>
    <name evidence="3" type="ORF">COW36_20385</name>
</gene>
<keyword evidence="1" id="KW-0812">Transmembrane</keyword>
<organism evidence="3 4">
    <name type="scientific">bacterium (Candidatus Blackallbacteria) CG17_big_fil_post_rev_8_21_14_2_50_48_46</name>
    <dbReference type="NCBI Taxonomy" id="2014261"/>
    <lineage>
        <taxon>Bacteria</taxon>
        <taxon>Candidatus Blackallbacteria</taxon>
    </lineage>
</organism>
<feature type="transmembrane region" description="Helical" evidence="1">
    <location>
        <begin position="50"/>
        <end position="77"/>
    </location>
</feature>
<comment type="caution">
    <text evidence="3">The sequence shown here is derived from an EMBL/GenBank/DDBJ whole genome shotgun (WGS) entry which is preliminary data.</text>
</comment>
<feature type="transmembrane region" description="Helical" evidence="1">
    <location>
        <begin position="193"/>
        <end position="213"/>
    </location>
</feature>
<dbReference type="GO" id="GO:0004175">
    <property type="term" value="F:endopeptidase activity"/>
    <property type="evidence" value="ECO:0007669"/>
    <property type="project" value="UniProtKB-ARBA"/>
</dbReference>